<evidence type="ECO:0008006" key="3">
    <source>
        <dbReference type="Google" id="ProtNLM"/>
    </source>
</evidence>
<dbReference type="Gene3D" id="1.10.10.10">
    <property type="entry name" value="Winged helix-like DNA-binding domain superfamily/Winged helix DNA-binding domain"/>
    <property type="match status" value="1"/>
</dbReference>
<sequence length="704" mass="77633">MDFANKQDMLSRPVAAARFSLFGSFQLLAPDGSEIIISNRRARAVAAMLCLAPDEPIDRDHLSRLLWPGRFEAQARASLRQCLLDLRKLLAAADCELLEVSRSRVSLNGGSVRSDLTDLENALADGNWAQATTLLLAIGGKQILDQLHFGEDFETWLAERRQSIDQRLQISVSDALAKLKASGNLADHEKLLDAWMVRHPAASRVIMAGRQSGRTRLAILPFASLDSQDDQGYFADGIVDELITTLGQVPQLLVAGRTSSFQFKDTNLSLPEIADVLRVSHLVEGSVQRQDGDVRINVRLIDGQTGFESWGYVYDGTEDDIFVSREQVARTVTKELCAALELDIADHDVRRMTDNKAAYGLYLQGRALTRRAIGDGVLETAIKLLEQALEMEPEFAECWTALAEAHVYTAVFTPCLDKLGEAERMAECARKAIELSPKQGHAYAMLGLYQWTRNNAVGALDLAFKAYELEPENPAVVMRLGSFLLYCGRTAEALPYVEAAIDQDPVDGRNYAMLCAAHLNLGNIDAAIDAGQRMADLGQPSLHLAAATATSGDRDLAMEQYQKSRSLMNSVIFAPAGMTPMAPEAMDAYWLLAARGIHSGDEEARQQYCQVLEMLHATLPDPCDPTIVWPAVWMGYAPMVFKTLGQQITPPNMVGLMSLWADGEPIRQTRMHPEFMDFARRIGLVAAWEKYGWPDLLPAPSPPN</sequence>
<dbReference type="InterPro" id="IPR016032">
    <property type="entry name" value="Sig_transdc_resp-reg_C-effctor"/>
</dbReference>
<comment type="caution">
    <text evidence="1">The sequence shown here is derived from an EMBL/GenBank/DDBJ whole genome shotgun (WGS) entry which is preliminary data.</text>
</comment>
<accession>A0ABX2N3A7</accession>
<gene>
    <name evidence="1" type="ORF">HUO14_09700</name>
</gene>
<organism evidence="1 2">
    <name type="scientific">Parasphingorhabdus flavimaris</name>
    <dbReference type="NCBI Taxonomy" id="266812"/>
    <lineage>
        <taxon>Bacteria</taxon>
        <taxon>Pseudomonadati</taxon>
        <taxon>Pseudomonadota</taxon>
        <taxon>Alphaproteobacteria</taxon>
        <taxon>Sphingomonadales</taxon>
        <taxon>Sphingomonadaceae</taxon>
        <taxon>Parasphingorhabdus</taxon>
    </lineage>
</organism>
<dbReference type="Pfam" id="PF14559">
    <property type="entry name" value="TPR_19"/>
    <property type="match status" value="1"/>
</dbReference>
<dbReference type="InterPro" id="IPR036388">
    <property type="entry name" value="WH-like_DNA-bd_sf"/>
</dbReference>
<keyword evidence="2" id="KW-1185">Reference proteome</keyword>
<proteinExistence type="predicted"/>
<dbReference type="Gene3D" id="1.25.40.10">
    <property type="entry name" value="Tetratricopeptide repeat domain"/>
    <property type="match status" value="1"/>
</dbReference>
<dbReference type="Proteomes" id="UP000652427">
    <property type="component" value="Unassembled WGS sequence"/>
</dbReference>
<name>A0ABX2N3A7_9SPHN</name>
<dbReference type="SUPFAM" id="SSF46894">
    <property type="entry name" value="C-terminal effector domain of the bipartite response regulators"/>
    <property type="match status" value="1"/>
</dbReference>
<dbReference type="InterPro" id="IPR051677">
    <property type="entry name" value="AfsR-DnrI-RedD_regulator"/>
</dbReference>
<dbReference type="PANTHER" id="PTHR35807">
    <property type="entry name" value="TRANSCRIPTIONAL REGULATOR REDD-RELATED"/>
    <property type="match status" value="1"/>
</dbReference>
<evidence type="ECO:0000313" key="1">
    <source>
        <dbReference type="EMBL" id="NVD28177.1"/>
    </source>
</evidence>
<dbReference type="EMBL" id="JABWMH010000003">
    <property type="protein sequence ID" value="NVD28177.1"/>
    <property type="molecule type" value="Genomic_DNA"/>
</dbReference>
<dbReference type="RefSeq" id="WP_176279709.1">
    <property type="nucleotide sequence ID" value="NZ_JABWMH010000003.1"/>
</dbReference>
<evidence type="ECO:0000313" key="2">
    <source>
        <dbReference type="Proteomes" id="UP000652427"/>
    </source>
</evidence>
<protein>
    <recommendedName>
        <fullName evidence="3">Tetratricopeptide repeat protein</fullName>
    </recommendedName>
</protein>
<dbReference type="PANTHER" id="PTHR35807:SF1">
    <property type="entry name" value="TRANSCRIPTIONAL REGULATOR REDD"/>
    <property type="match status" value="1"/>
</dbReference>
<reference evidence="1 2" key="1">
    <citation type="submission" date="2020-06" db="EMBL/GenBank/DDBJ databases">
        <authorList>
            <person name="Kim S.-J."/>
            <person name="Park S.-J."/>
        </authorList>
    </citation>
    <scope>NUCLEOTIDE SEQUENCE [LARGE SCALE GENOMIC DNA]</scope>
    <source>
        <strain evidence="1 2">SW-151</strain>
    </source>
</reference>
<dbReference type="SUPFAM" id="SSF48452">
    <property type="entry name" value="TPR-like"/>
    <property type="match status" value="1"/>
</dbReference>
<dbReference type="InterPro" id="IPR011990">
    <property type="entry name" value="TPR-like_helical_dom_sf"/>
</dbReference>